<evidence type="ECO:0000313" key="2">
    <source>
        <dbReference type="Proteomes" id="UP000539957"/>
    </source>
</evidence>
<comment type="caution">
    <text evidence="1">The sequence shown here is derived from an EMBL/GenBank/DDBJ whole genome shotgun (WGS) entry which is preliminary data.</text>
</comment>
<evidence type="ECO:0000313" key="1">
    <source>
        <dbReference type="EMBL" id="MBB4799692.1"/>
    </source>
</evidence>
<dbReference type="AlphaFoldDB" id="A0A7W7IT19"/>
<keyword evidence="2" id="KW-1185">Reference proteome</keyword>
<name>A0A7W7IT19_9CAUL</name>
<gene>
    <name evidence="1" type="ORF">HNP32_003452</name>
</gene>
<proteinExistence type="predicted"/>
<sequence>MQRKTIYCTQTFARIDGRIVPMNRRQHLNAERAMRAASILAQRKAGVAVFSLDGVPSVDHARSSPGFSRQ</sequence>
<protein>
    <submittedName>
        <fullName evidence="1">Uncharacterized protein</fullName>
    </submittedName>
</protein>
<dbReference type="EMBL" id="JACHKY010000007">
    <property type="protein sequence ID" value="MBB4799692.1"/>
    <property type="molecule type" value="Genomic_DNA"/>
</dbReference>
<organism evidence="1 2">
    <name type="scientific">Brevundimonas bullata</name>
    <dbReference type="NCBI Taxonomy" id="13160"/>
    <lineage>
        <taxon>Bacteria</taxon>
        <taxon>Pseudomonadati</taxon>
        <taxon>Pseudomonadota</taxon>
        <taxon>Alphaproteobacteria</taxon>
        <taxon>Caulobacterales</taxon>
        <taxon>Caulobacteraceae</taxon>
        <taxon>Brevundimonas</taxon>
    </lineage>
</organism>
<accession>A0A7W7IT19</accession>
<dbReference type="RefSeq" id="WP_184273445.1">
    <property type="nucleotide sequence ID" value="NZ_JACHKY010000007.1"/>
</dbReference>
<dbReference type="Proteomes" id="UP000539957">
    <property type="component" value="Unassembled WGS sequence"/>
</dbReference>
<reference evidence="1 2" key="1">
    <citation type="submission" date="2020-08" db="EMBL/GenBank/DDBJ databases">
        <title>Functional genomics of gut bacteria from endangered species of beetles.</title>
        <authorList>
            <person name="Carlos-Shanley C."/>
        </authorList>
    </citation>
    <scope>NUCLEOTIDE SEQUENCE [LARGE SCALE GENOMIC DNA]</scope>
    <source>
        <strain evidence="1 2">S00123</strain>
    </source>
</reference>